<comment type="caution">
    <text evidence="7">The sequence shown here is derived from an EMBL/GenBank/DDBJ whole genome shotgun (WGS) entry which is preliminary data.</text>
</comment>
<dbReference type="PANTHER" id="PTHR16223:SF138">
    <property type="entry name" value="TRANSCRIPTION FACTOR BHLH103-LIKE"/>
    <property type="match status" value="1"/>
</dbReference>
<dbReference type="EMBL" id="JAXQNO010000004">
    <property type="protein sequence ID" value="KAK4800007.1"/>
    <property type="molecule type" value="Genomic_DNA"/>
</dbReference>
<comment type="subcellular location">
    <subcellularLocation>
        <location evidence="1">Nucleus</location>
    </subcellularLocation>
</comment>
<evidence type="ECO:0000256" key="1">
    <source>
        <dbReference type="ARBA" id="ARBA00004123"/>
    </source>
</evidence>
<evidence type="ECO:0008006" key="9">
    <source>
        <dbReference type="Google" id="ProtNLM"/>
    </source>
</evidence>
<dbReference type="CDD" id="cd11393">
    <property type="entry name" value="bHLH_AtbHLH_like"/>
    <property type="match status" value="1"/>
</dbReference>
<keyword evidence="3" id="KW-0238">DNA-binding</keyword>
<keyword evidence="4" id="KW-0804">Transcription</keyword>
<keyword evidence="5" id="KW-0539">Nucleus</keyword>
<evidence type="ECO:0000313" key="8">
    <source>
        <dbReference type="Proteomes" id="UP001346149"/>
    </source>
</evidence>
<organism evidence="7 8">
    <name type="scientific">Trapa natans</name>
    <name type="common">Water chestnut</name>
    <dbReference type="NCBI Taxonomy" id="22666"/>
    <lineage>
        <taxon>Eukaryota</taxon>
        <taxon>Viridiplantae</taxon>
        <taxon>Streptophyta</taxon>
        <taxon>Embryophyta</taxon>
        <taxon>Tracheophyta</taxon>
        <taxon>Spermatophyta</taxon>
        <taxon>Magnoliopsida</taxon>
        <taxon>eudicotyledons</taxon>
        <taxon>Gunneridae</taxon>
        <taxon>Pentapetalae</taxon>
        <taxon>rosids</taxon>
        <taxon>malvids</taxon>
        <taxon>Myrtales</taxon>
        <taxon>Lythraceae</taxon>
        <taxon>Trapa</taxon>
    </lineage>
</organism>
<dbReference type="InterPro" id="IPR045843">
    <property type="entry name" value="IND-like"/>
</dbReference>
<evidence type="ECO:0000256" key="3">
    <source>
        <dbReference type="ARBA" id="ARBA00023125"/>
    </source>
</evidence>
<keyword evidence="2" id="KW-0805">Transcription regulation</keyword>
<accession>A0AAN7M859</accession>
<dbReference type="InterPro" id="IPR045239">
    <property type="entry name" value="bHLH95_bHLH"/>
</dbReference>
<evidence type="ECO:0000256" key="2">
    <source>
        <dbReference type="ARBA" id="ARBA00023015"/>
    </source>
</evidence>
<evidence type="ECO:0000256" key="6">
    <source>
        <dbReference type="SAM" id="MobiDB-lite"/>
    </source>
</evidence>
<dbReference type="GO" id="GO:0000981">
    <property type="term" value="F:DNA-binding transcription factor activity, RNA polymerase II-specific"/>
    <property type="evidence" value="ECO:0007669"/>
    <property type="project" value="TreeGrafter"/>
</dbReference>
<protein>
    <recommendedName>
        <fullName evidence="9">BHLH domain-containing protein</fullName>
    </recommendedName>
</protein>
<evidence type="ECO:0000256" key="4">
    <source>
        <dbReference type="ARBA" id="ARBA00023163"/>
    </source>
</evidence>
<dbReference type="AlphaFoldDB" id="A0AAN7M859"/>
<evidence type="ECO:0000256" key="5">
    <source>
        <dbReference type="ARBA" id="ARBA00023242"/>
    </source>
</evidence>
<evidence type="ECO:0000313" key="7">
    <source>
        <dbReference type="EMBL" id="KAK4800007.1"/>
    </source>
</evidence>
<reference evidence="7 8" key="1">
    <citation type="journal article" date="2023" name="Hortic Res">
        <title>Pangenome of water caltrop reveals structural variations and asymmetric subgenome divergence after allopolyploidization.</title>
        <authorList>
            <person name="Zhang X."/>
            <person name="Chen Y."/>
            <person name="Wang L."/>
            <person name="Yuan Y."/>
            <person name="Fang M."/>
            <person name="Shi L."/>
            <person name="Lu R."/>
            <person name="Comes H.P."/>
            <person name="Ma Y."/>
            <person name="Chen Y."/>
            <person name="Huang G."/>
            <person name="Zhou Y."/>
            <person name="Zheng Z."/>
            <person name="Qiu Y."/>
        </authorList>
    </citation>
    <scope>NUCLEOTIDE SEQUENCE [LARGE SCALE GENOMIC DNA]</scope>
    <source>
        <strain evidence="7">F231</strain>
    </source>
</reference>
<dbReference type="InterPro" id="IPR036638">
    <property type="entry name" value="HLH_DNA-bd_sf"/>
</dbReference>
<dbReference type="Proteomes" id="UP001346149">
    <property type="component" value="Unassembled WGS sequence"/>
</dbReference>
<gene>
    <name evidence="7" type="ORF">SAY86_025372</name>
</gene>
<keyword evidence="8" id="KW-1185">Reference proteome</keyword>
<name>A0AAN7M859_TRANT</name>
<dbReference type="SUPFAM" id="SSF47459">
    <property type="entry name" value="HLH, helix-loop-helix DNA-binding domain"/>
    <property type="match status" value="1"/>
</dbReference>
<dbReference type="GO" id="GO:0000978">
    <property type="term" value="F:RNA polymerase II cis-regulatory region sequence-specific DNA binding"/>
    <property type="evidence" value="ECO:0007669"/>
    <property type="project" value="TreeGrafter"/>
</dbReference>
<feature type="region of interest" description="Disordered" evidence="6">
    <location>
        <begin position="192"/>
        <end position="216"/>
    </location>
</feature>
<proteinExistence type="predicted"/>
<dbReference type="GO" id="GO:0005634">
    <property type="term" value="C:nucleus"/>
    <property type="evidence" value="ECO:0007669"/>
    <property type="project" value="UniProtKB-SubCell"/>
</dbReference>
<dbReference type="GO" id="GO:0046983">
    <property type="term" value="F:protein dimerization activity"/>
    <property type="evidence" value="ECO:0007669"/>
    <property type="project" value="InterPro"/>
</dbReference>
<dbReference type="PANTHER" id="PTHR16223">
    <property type="entry name" value="TRANSCRIPTION FACTOR BHLH83-RELATED"/>
    <property type="match status" value="1"/>
</dbReference>
<sequence>MLALKGSHHKRARTEVKYRIPEDLVPDPFDDGPPDSFEHLGSGSMDNLFSAYMDIEKFGCNPPDLKHHASGSHVSGCLLSYLNSKTCSTTFVPPLQPQSLYRDFELLQCGGDAELTSCTTFPSGFRLSLWSLPKLFNNEMRGASSCINHLQPMANTPTGYGDIPHPGFEQQLEQSKKHQHEMTQLYGRKRQLEAKEEKVTHSSGRKMNKKKGDSCSVQQLLPRVKKSTVTVCEIKVTGKRSQKIGDRVTALHQLVSPYGKTDTASVLQEASLHIKLLQDQIKMLSISYNSVRSAQVEEIGKKQTDLRNRGLCLVAVSSIQEGTKETKADDHSIHQCAP</sequence>